<accession>A0A9W8PI50</accession>
<dbReference type="Pfam" id="PF00294">
    <property type="entry name" value="PfkB"/>
    <property type="match status" value="1"/>
</dbReference>
<comment type="caution">
    <text evidence="4">The sequence shown here is derived from an EMBL/GenBank/DDBJ whole genome shotgun (WGS) entry which is preliminary data.</text>
</comment>
<evidence type="ECO:0000313" key="4">
    <source>
        <dbReference type="EMBL" id="KAJ4007474.1"/>
    </source>
</evidence>
<feature type="domain" description="Carbohydrate kinase PfkB" evidence="3">
    <location>
        <begin position="8"/>
        <end position="362"/>
    </location>
</feature>
<dbReference type="PANTHER" id="PTHR10584">
    <property type="entry name" value="SUGAR KINASE"/>
    <property type="match status" value="1"/>
</dbReference>
<protein>
    <recommendedName>
        <fullName evidence="3">Carbohydrate kinase PfkB domain-containing protein</fullName>
    </recommendedName>
</protein>
<organism evidence="4 5">
    <name type="scientific">Fusarium irregulare</name>
    <dbReference type="NCBI Taxonomy" id="2494466"/>
    <lineage>
        <taxon>Eukaryota</taxon>
        <taxon>Fungi</taxon>
        <taxon>Dikarya</taxon>
        <taxon>Ascomycota</taxon>
        <taxon>Pezizomycotina</taxon>
        <taxon>Sordariomycetes</taxon>
        <taxon>Hypocreomycetidae</taxon>
        <taxon>Hypocreales</taxon>
        <taxon>Nectriaceae</taxon>
        <taxon>Fusarium</taxon>
        <taxon>Fusarium incarnatum-equiseti species complex</taxon>
    </lineage>
</organism>
<evidence type="ECO:0000256" key="2">
    <source>
        <dbReference type="ARBA" id="ARBA00022777"/>
    </source>
</evidence>
<keyword evidence="5" id="KW-1185">Reference proteome</keyword>
<keyword evidence="1" id="KW-0808">Transferase</keyword>
<name>A0A9W8PI50_9HYPO</name>
<keyword evidence="2" id="KW-0418">Kinase</keyword>
<sequence>MSDSQLFVKVVGSMNWDIINQVESHHEEWQHAPFENADDIDPCPGGHGVNQAIAVYRASHQNSSSQSNVAETQDDIQVYMIGMIGEDDDNRGQKIKKALADNGVNVEGVHLAEKVRTGYAHIAVDGRGKPIIHNSPLANKRLTWDVVEKELEKSPRADLILVQLEIPLETVEKTIDYANKNRIPIIFNSAPASGGASNLYSHRTIFEVDHLILNHHCVQAICAPLGPRSDTSQDDGMTTVSKIQATYAKYCDHFHNHGARCVVITLGHRGVLASYLEPPDENDERGQRTFFYPAKKQQREPVDETGASDAFIGAYAVEVLKQMKTPANLGLHPVSFDLDIGRAIEHGMKAGSLTTERFGSFPAIPWRQQWAGPEIKWLTANPFGNYCD</sequence>
<evidence type="ECO:0000256" key="1">
    <source>
        <dbReference type="ARBA" id="ARBA00022679"/>
    </source>
</evidence>
<dbReference type="Proteomes" id="UP001152130">
    <property type="component" value="Unassembled WGS sequence"/>
</dbReference>
<proteinExistence type="predicted"/>
<dbReference type="EMBL" id="JAPDHF010000017">
    <property type="protein sequence ID" value="KAJ4007474.1"/>
    <property type="molecule type" value="Genomic_DNA"/>
</dbReference>
<dbReference type="AlphaFoldDB" id="A0A9W8PI50"/>
<dbReference type="PANTHER" id="PTHR10584:SF166">
    <property type="entry name" value="RIBOKINASE"/>
    <property type="match status" value="1"/>
</dbReference>
<dbReference type="GO" id="GO:0004747">
    <property type="term" value="F:ribokinase activity"/>
    <property type="evidence" value="ECO:0007669"/>
    <property type="project" value="InterPro"/>
</dbReference>
<dbReference type="CDD" id="cd01174">
    <property type="entry name" value="ribokinase"/>
    <property type="match status" value="1"/>
</dbReference>
<dbReference type="OrthoDB" id="415590at2759"/>
<evidence type="ECO:0000259" key="3">
    <source>
        <dbReference type="Pfam" id="PF00294"/>
    </source>
</evidence>
<dbReference type="InterPro" id="IPR029056">
    <property type="entry name" value="Ribokinase-like"/>
</dbReference>
<gene>
    <name evidence="4" type="ORF">NW766_010160</name>
</gene>
<dbReference type="SUPFAM" id="SSF53613">
    <property type="entry name" value="Ribokinase-like"/>
    <property type="match status" value="1"/>
</dbReference>
<dbReference type="Gene3D" id="3.40.1190.20">
    <property type="match status" value="1"/>
</dbReference>
<evidence type="ECO:0000313" key="5">
    <source>
        <dbReference type="Proteomes" id="UP001152130"/>
    </source>
</evidence>
<dbReference type="GO" id="GO:0006014">
    <property type="term" value="P:D-ribose metabolic process"/>
    <property type="evidence" value="ECO:0007669"/>
    <property type="project" value="InterPro"/>
</dbReference>
<dbReference type="InterPro" id="IPR011877">
    <property type="entry name" value="Ribokinase"/>
</dbReference>
<reference evidence="4" key="1">
    <citation type="submission" date="2022-10" db="EMBL/GenBank/DDBJ databases">
        <title>Fusarium specimens isolated from Avocado Roots.</title>
        <authorList>
            <person name="Stajich J."/>
            <person name="Roper C."/>
            <person name="Heimlech-Rivalta G."/>
        </authorList>
    </citation>
    <scope>NUCLEOTIDE SEQUENCE</scope>
    <source>
        <strain evidence="4">CF00143</strain>
    </source>
</reference>
<dbReference type="InterPro" id="IPR011611">
    <property type="entry name" value="PfkB_dom"/>
</dbReference>